<protein>
    <submittedName>
        <fullName evidence="2">GNAT superfamily N-acetyltransferase</fullName>
    </submittedName>
</protein>
<dbReference type="EMBL" id="JACHMN010000003">
    <property type="protein sequence ID" value="MBB5874653.1"/>
    <property type="molecule type" value="Genomic_DNA"/>
</dbReference>
<keyword evidence="3" id="KW-1185">Reference proteome</keyword>
<evidence type="ECO:0000313" key="2">
    <source>
        <dbReference type="EMBL" id="MBB5874653.1"/>
    </source>
</evidence>
<name>A0A841C679_9ACTN</name>
<keyword evidence="2" id="KW-0808">Transferase</keyword>
<proteinExistence type="predicted"/>
<dbReference type="Pfam" id="PF00583">
    <property type="entry name" value="Acetyltransf_1"/>
    <property type="match status" value="1"/>
</dbReference>
<accession>A0A841C679</accession>
<evidence type="ECO:0000313" key="3">
    <source>
        <dbReference type="Proteomes" id="UP000587527"/>
    </source>
</evidence>
<dbReference type="RefSeq" id="WP_184846936.1">
    <property type="nucleotide sequence ID" value="NZ_JACHMN010000003.1"/>
</dbReference>
<dbReference type="AlphaFoldDB" id="A0A841C679"/>
<reference evidence="2 3" key="1">
    <citation type="submission" date="2020-08" db="EMBL/GenBank/DDBJ databases">
        <title>Sequencing the genomes of 1000 actinobacteria strains.</title>
        <authorList>
            <person name="Klenk H.-P."/>
        </authorList>
    </citation>
    <scope>NUCLEOTIDE SEQUENCE [LARGE SCALE GENOMIC DNA]</scope>
    <source>
        <strain evidence="2 3">DSM 45362</strain>
    </source>
</reference>
<dbReference type="GO" id="GO:0016747">
    <property type="term" value="F:acyltransferase activity, transferring groups other than amino-acyl groups"/>
    <property type="evidence" value="ECO:0007669"/>
    <property type="project" value="InterPro"/>
</dbReference>
<feature type="domain" description="N-acetyltransferase" evidence="1">
    <location>
        <begin position="31"/>
        <end position="154"/>
    </location>
</feature>
<dbReference type="Gene3D" id="3.40.630.30">
    <property type="match status" value="1"/>
</dbReference>
<organism evidence="2 3">
    <name type="scientific">Allocatelliglobosispora scoriae</name>
    <dbReference type="NCBI Taxonomy" id="643052"/>
    <lineage>
        <taxon>Bacteria</taxon>
        <taxon>Bacillati</taxon>
        <taxon>Actinomycetota</taxon>
        <taxon>Actinomycetes</taxon>
        <taxon>Micromonosporales</taxon>
        <taxon>Micromonosporaceae</taxon>
        <taxon>Allocatelliglobosispora</taxon>
    </lineage>
</organism>
<gene>
    <name evidence="2" type="ORF">F4553_008087</name>
</gene>
<comment type="caution">
    <text evidence="2">The sequence shown here is derived from an EMBL/GenBank/DDBJ whole genome shotgun (WGS) entry which is preliminary data.</text>
</comment>
<evidence type="ECO:0000259" key="1">
    <source>
        <dbReference type="Pfam" id="PF00583"/>
    </source>
</evidence>
<dbReference type="Proteomes" id="UP000587527">
    <property type="component" value="Unassembled WGS sequence"/>
</dbReference>
<dbReference type="InterPro" id="IPR016181">
    <property type="entry name" value="Acyl_CoA_acyltransferase"/>
</dbReference>
<dbReference type="InterPro" id="IPR000182">
    <property type="entry name" value="GNAT_dom"/>
</dbReference>
<dbReference type="SUPFAM" id="SSF55729">
    <property type="entry name" value="Acyl-CoA N-acyltransferases (Nat)"/>
    <property type="match status" value="1"/>
</dbReference>
<sequence length="181" mass="20220">MPHQSTISIASGPSALERLDELTDLYLEVYAEPPYNSGPLWHKDAFLNRTHNQAAREGFTLVTADDHDGTLCGFTFGLTIDAGKWWANSLTEPPEQIRAAAKFAVIELVVRRPHRERGLGRTLLTTLLNTRTEPYAILSAMPSAPARDIYEHWGWHHIATSQPNDDAPMLDTMMLQLTPTS</sequence>